<evidence type="ECO:0000259" key="4">
    <source>
        <dbReference type="Pfam" id="PF00389"/>
    </source>
</evidence>
<evidence type="ECO:0000256" key="3">
    <source>
        <dbReference type="RuleBase" id="RU003719"/>
    </source>
</evidence>
<reference evidence="6 7" key="1">
    <citation type="journal article" date="2019" name="Int. J. Syst. Evol. Microbiol.">
        <title>The Global Catalogue of Microorganisms (GCM) 10K type strain sequencing project: providing services to taxonomists for standard genome sequencing and annotation.</title>
        <authorList>
            <consortium name="The Broad Institute Genomics Platform"/>
            <consortium name="The Broad Institute Genome Sequencing Center for Infectious Disease"/>
            <person name="Wu L."/>
            <person name="Ma J."/>
        </authorList>
    </citation>
    <scope>NUCLEOTIDE SEQUENCE [LARGE SCALE GENOMIC DNA]</scope>
    <source>
        <strain evidence="6 7">JCM 6833</strain>
    </source>
</reference>
<organism evidence="6 7">
    <name type="scientific">Actinomadura fulvescens</name>
    <dbReference type="NCBI Taxonomy" id="46160"/>
    <lineage>
        <taxon>Bacteria</taxon>
        <taxon>Bacillati</taxon>
        <taxon>Actinomycetota</taxon>
        <taxon>Actinomycetes</taxon>
        <taxon>Streptosporangiales</taxon>
        <taxon>Thermomonosporaceae</taxon>
        <taxon>Actinomadura</taxon>
    </lineage>
</organism>
<keyword evidence="2 3" id="KW-0560">Oxidoreductase</keyword>
<evidence type="ECO:0000256" key="1">
    <source>
        <dbReference type="ARBA" id="ARBA00005854"/>
    </source>
</evidence>
<dbReference type="InterPro" id="IPR036291">
    <property type="entry name" value="NAD(P)-bd_dom_sf"/>
</dbReference>
<dbReference type="RefSeq" id="WP_344541088.1">
    <property type="nucleotide sequence ID" value="NZ_BAAATD010000003.1"/>
</dbReference>
<dbReference type="Pfam" id="PF02826">
    <property type="entry name" value="2-Hacid_dh_C"/>
    <property type="match status" value="1"/>
</dbReference>
<keyword evidence="7" id="KW-1185">Reference proteome</keyword>
<gene>
    <name evidence="6" type="ORF">GCM10010411_28270</name>
</gene>
<evidence type="ECO:0000259" key="5">
    <source>
        <dbReference type="Pfam" id="PF02826"/>
    </source>
</evidence>
<evidence type="ECO:0000313" key="7">
    <source>
        <dbReference type="Proteomes" id="UP001501509"/>
    </source>
</evidence>
<accession>A0ABN3PSL4</accession>
<sequence>MLSHPNWPVVVTHWVHAEVLRALERSCRPLAPAERDVVPRGEVLAKLKDAVGVLVCMADHVDEEFIEAGPELRVVSATLKGYDNIDVAACTRRGIWVTNLPDQLTRPAAELAMALILGLLRRVGEGDRHVRTGTYQGWRPQLYGSSLEGATVGIIGMGEVGRTLVAMLGPFAAQVVYTDARPVQPPPGARQVDLAELLASSDLVVPLVPLSPQTHHLLDSAALASMRPGSHLVNVCRGSVVDECAVVDSLEAGHLAGYAADVFAMEDWAQPGRRTRIPERLLRHPRTLFTPHLGTAVDSVRRGMSLAAARQVEAVLSGRSPDYALNEVPR</sequence>
<proteinExistence type="inferred from homology"/>
<dbReference type="Proteomes" id="UP001501509">
    <property type="component" value="Unassembled WGS sequence"/>
</dbReference>
<dbReference type="Gene3D" id="3.40.50.720">
    <property type="entry name" value="NAD(P)-binding Rossmann-like Domain"/>
    <property type="match status" value="2"/>
</dbReference>
<comment type="similarity">
    <text evidence="1 3">Belongs to the D-isomer specific 2-hydroxyacid dehydrogenase family.</text>
</comment>
<name>A0ABN3PSL4_9ACTN</name>
<dbReference type="InterPro" id="IPR006139">
    <property type="entry name" value="D-isomer_2_OHA_DH_cat_dom"/>
</dbReference>
<dbReference type="InterPro" id="IPR050223">
    <property type="entry name" value="D-isomer_2-hydroxyacid_DH"/>
</dbReference>
<protein>
    <submittedName>
        <fullName evidence="6">D-glycerate dehydrogenase</fullName>
    </submittedName>
</protein>
<dbReference type="SUPFAM" id="SSF51735">
    <property type="entry name" value="NAD(P)-binding Rossmann-fold domains"/>
    <property type="match status" value="1"/>
</dbReference>
<dbReference type="InterPro" id="IPR006140">
    <property type="entry name" value="D-isomer_DH_NAD-bd"/>
</dbReference>
<dbReference type="Pfam" id="PF00389">
    <property type="entry name" value="2-Hacid_dh"/>
    <property type="match status" value="1"/>
</dbReference>
<dbReference type="SUPFAM" id="SSF52283">
    <property type="entry name" value="Formate/glycerate dehydrogenase catalytic domain-like"/>
    <property type="match status" value="1"/>
</dbReference>
<dbReference type="PANTHER" id="PTHR10996:SF257">
    <property type="entry name" value="GLYOXYLATE REDUCTASE 1"/>
    <property type="match status" value="1"/>
</dbReference>
<comment type="caution">
    <text evidence="6">The sequence shown here is derived from an EMBL/GenBank/DDBJ whole genome shotgun (WGS) entry which is preliminary data.</text>
</comment>
<dbReference type="PANTHER" id="PTHR10996">
    <property type="entry name" value="2-HYDROXYACID DEHYDROGENASE-RELATED"/>
    <property type="match status" value="1"/>
</dbReference>
<feature type="domain" description="D-isomer specific 2-hydroxyacid dehydrogenase NAD-binding" evidence="5">
    <location>
        <begin position="113"/>
        <end position="294"/>
    </location>
</feature>
<feature type="domain" description="D-isomer specific 2-hydroxyacid dehydrogenase catalytic" evidence="4">
    <location>
        <begin position="36"/>
        <end position="326"/>
    </location>
</feature>
<evidence type="ECO:0000256" key="2">
    <source>
        <dbReference type="ARBA" id="ARBA00023002"/>
    </source>
</evidence>
<dbReference type="EMBL" id="BAAATD010000003">
    <property type="protein sequence ID" value="GAA2593503.1"/>
    <property type="molecule type" value="Genomic_DNA"/>
</dbReference>
<evidence type="ECO:0000313" key="6">
    <source>
        <dbReference type="EMBL" id="GAA2593503.1"/>
    </source>
</evidence>